<dbReference type="Proteomes" id="UP000268857">
    <property type="component" value="Unassembled WGS sequence"/>
</dbReference>
<dbReference type="EMBL" id="RSCJ01000009">
    <property type="protein sequence ID" value="RUR81902.1"/>
    <property type="molecule type" value="Genomic_DNA"/>
</dbReference>
<dbReference type="Pfam" id="PF07466">
    <property type="entry name" value="DUF1517"/>
    <property type="match status" value="1"/>
</dbReference>
<evidence type="ECO:0008006" key="3">
    <source>
        <dbReference type="Google" id="ProtNLM"/>
    </source>
</evidence>
<proteinExistence type="predicted"/>
<organism evidence="1 2">
    <name type="scientific">Chlorogloeopsis fritschii PCC 6912</name>
    <dbReference type="NCBI Taxonomy" id="211165"/>
    <lineage>
        <taxon>Bacteria</taxon>
        <taxon>Bacillati</taxon>
        <taxon>Cyanobacteriota</taxon>
        <taxon>Cyanophyceae</taxon>
        <taxon>Nostocales</taxon>
        <taxon>Chlorogloeopsidaceae</taxon>
        <taxon>Chlorogloeopsis</taxon>
    </lineage>
</organism>
<dbReference type="RefSeq" id="WP_016875153.1">
    <property type="nucleotide sequence ID" value="NZ_AJLN01000104.1"/>
</dbReference>
<dbReference type="OrthoDB" id="456652at2"/>
<sequence length="197" mass="22157">MRDSFNRMIGKTRYVVCRIMLHLSGTEVAPILGVLNRAAREAIDAEGDMEVLGEGLVELCETLMRYEEYWLSAANEGDVFWSEGEAGDYVNELFTDSAQRYGTELDFHSTSDYDESFSVPVTRNVVVMITVAFEGEVPELETDLANITALKEGLKALIGLHYKHKLRAIQVHFSPAQLGDELTNDQLLQHYPELIPL</sequence>
<protein>
    <recommendedName>
        <fullName evidence="3">DUF1517 domain-containing protein</fullName>
    </recommendedName>
</protein>
<evidence type="ECO:0000313" key="1">
    <source>
        <dbReference type="EMBL" id="RUR81902.1"/>
    </source>
</evidence>
<dbReference type="AlphaFoldDB" id="A0A433NHP6"/>
<keyword evidence="2" id="KW-1185">Reference proteome</keyword>
<evidence type="ECO:0000313" key="2">
    <source>
        <dbReference type="Proteomes" id="UP000268857"/>
    </source>
</evidence>
<accession>A0A433NHP6</accession>
<gene>
    <name evidence="1" type="ORF">PCC6912_27710</name>
</gene>
<dbReference type="InterPro" id="IPR010903">
    <property type="entry name" value="DUF1517"/>
</dbReference>
<name>A0A433NHP6_CHLFR</name>
<comment type="caution">
    <text evidence="1">The sequence shown here is derived from an EMBL/GenBank/DDBJ whole genome shotgun (WGS) entry which is preliminary data.</text>
</comment>
<reference evidence="1 2" key="1">
    <citation type="journal article" date="2019" name="Genome Biol. Evol.">
        <title>Day and night: Metabolic profiles and evolutionary relationships of six axenic non-marine cyanobacteria.</title>
        <authorList>
            <person name="Will S.E."/>
            <person name="Henke P."/>
            <person name="Boedeker C."/>
            <person name="Huang S."/>
            <person name="Brinkmann H."/>
            <person name="Rohde M."/>
            <person name="Jarek M."/>
            <person name="Friedl T."/>
            <person name="Seufert S."/>
            <person name="Schumacher M."/>
            <person name="Overmann J."/>
            <person name="Neumann-Schaal M."/>
            <person name="Petersen J."/>
        </authorList>
    </citation>
    <scope>NUCLEOTIDE SEQUENCE [LARGE SCALE GENOMIC DNA]</scope>
    <source>
        <strain evidence="1 2">PCC 6912</strain>
    </source>
</reference>
<dbReference type="STRING" id="211165.GCA_000317285_04291"/>